<protein>
    <recommendedName>
        <fullName evidence="6 7">Peptidyl-tRNA hydrolase</fullName>
        <shortName evidence="7">Pth</shortName>
        <ecNumber evidence="1 7">3.1.1.29</ecNumber>
    </recommendedName>
</protein>
<organism evidence="10 11">
    <name type="scientific">Pseudodesulfovibrio nedwellii</name>
    <dbReference type="NCBI Taxonomy" id="2973072"/>
    <lineage>
        <taxon>Bacteria</taxon>
        <taxon>Pseudomonadati</taxon>
        <taxon>Thermodesulfobacteriota</taxon>
        <taxon>Desulfovibrionia</taxon>
        <taxon>Desulfovibrionales</taxon>
        <taxon>Desulfovibrionaceae</taxon>
    </lineage>
</organism>
<dbReference type="InterPro" id="IPR018171">
    <property type="entry name" value="Pept_tRNA_hydro_CS"/>
</dbReference>
<evidence type="ECO:0000256" key="2">
    <source>
        <dbReference type="ARBA" id="ARBA00022555"/>
    </source>
</evidence>
<keyword evidence="2 7" id="KW-0820">tRNA-binding</keyword>
<dbReference type="CDD" id="cd00462">
    <property type="entry name" value="PTH"/>
    <property type="match status" value="1"/>
</dbReference>
<comment type="catalytic activity">
    <reaction evidence="7 8">
        <text>an N-acyl-L-alpha-aminoacyl-tRNA + H2O = an N-acyl-L-amino acid + a tRNA + H(+)</text>
        <dbReference type="Rhea" id="RHEA:54448"/>
        <dbReference type="Rhea" id="RHEA-COMP:10123"/>
        <dbReference type="Rhea" id="RHEA-COMP:13883"/>
        <dbReference type="ChEBI" id="CHEBI:15377"/>
        <dbReference type="ChEBI" id="CHEBI:15378"/>
        <dbReference type="ChEBI" id="CHEBI:59874"/>
        <dbReference type="ChEBI" id="CHEBI:78442"/>
        <dbReference type="ChEBI" id="CHEBI:138191"/>
        <dbReference type="EC" id="3.1.1.29"/>
    </reaction>
</comment>
<dbReference type="EC" id="3.1.1.29" evidence="1 7"/>
<evidence type="ECO:0000256" key="5">
    <source>
        <dbReference type="ARBA" id="ARBA00038063"/>
    </source>
</evidence>
<comment type="function">
    <text evidence="7">Hydrolyzes ribosome-free peptidyl-tRNAs (with 1 or more amino acids incorporated), which drop off the ribosome during protein synthesis, or as a result of ribosome stalling.</text>
</comment>
<keyword evidence="3 7" id="KW-0378">Hydrolase</keyword>
<evidence type="ECO:0000256" key="4">
    <source>
        <dbReference type="ARBA" id="ARBA00022884"/>
    </source>
</evidence>
<accession>A0ABN6S8T0</accession>
<keyword evidence="11" id="KW-1185">Reference proteome</keyword>
<dbReference type="InterPro" id="IPR036416">
    <property type="entry name" value="Pept_tRNA_hydro_sf"/>
</dbReference>
<evidence type="ECO:0000256" key="1">
    <source>
        <dbReference type="ARBA" id="ARBA00013260"/>
    </source>
</evidence>
<evidence type="ECO:0000256" key="9">
    <source>
        <dbReference type="RuleBase" id="RU004320"/>
    </source>
</evidence>
<dbReference type="Pfam" id="PF01195">
    <property type="entry name" value="Pept_tRNA_hydro"/>
    <property type="match status" value="1"/>
</dbReference>
<comment type="similarity">
    <text evidence="5 7 9">Belongs to the PTH family.</text>
</comment>
<feature type="active site" description="Proton acceptor" evidence="7">
    <location>
        <position position="46"/>
    </location>
</feature>
<name>A0ABN6S8T0_9BACT</name>
<keyword evidence="4 7" id="KW-0694">RNA-binding</keyword>
<evidence type="ECO:0000256" key="6">
    <source>
        <dbReference type="ARBA" id="ARBA00050038"/>
    </source>
</evidence>
<dbReference type="SUPFAM" id="SSF53178">
    <property type="entry name" value="Peptidyl-tRNA hydrolase-like"/>
    <property type="match status" value="1"/>
</dbReference>
<evidence type="ECO:0000313" key="11">
    <source>
        <dbReference type="Proteomes" id="UP001317742"/>
    </source>
</evidence>
<sequence length="226" mass="25635">MPPLKEADRLQSVTDHINFRHNRIMDYKSAIIGLGNPGSQYEKTRHNIGFMLVDHLLRLGADRKAMRLEQIDESGDYELWHAKFAGAYRLLAKPMTFMNLSGKAVSKICGRHGLSPEKILVVHDELDLPVGRMKFKKGGGNNGHNGLESVQERLGSSDFFRLRLGVGRPEDRFKPISDWVLEPFEKENVEHIPGIITHAAKGLDIFYRRGMGFATQHINSFSLKEE</sequence>
<reference evidence="10 11" key="1">
    <citation type="submission" date="2022-08" db="EMBL/GenBank/DDBJ databases">
        <title>Genome Sequence of the sulphate-reducing bacterium, Pseudodesulfovibrio sp. SYK.</title>
        <authorList>
            <person name="Kondo R."/>
            <person name="Kataoka T."/>
        </authorList>
    </citation>
    <scope>NUCLEOTIDE SEQUENCE [LARGE SCALE GENOMIC DNA]</scope>
    <source>
        <strain evidence="10 11">SYK</strain>
    </source>
</reference>
<evidence type="ECO:0000313" key="10">
    <source>
        <dbReference type="EMBL" id="BDQ38788.1"/>
    </source>
</evidence>
<comment type="subcellular location">
    <subcellularLocation>
        <location evidence="7">Cytoplasm</location>
    </subcellularLocation>
</comment>
<evidence type="ECO:0000256" key="8">
    <source>
        <dbReference type="RuleBase" id="RU000673"/>
    </source>
</evidence>
<comment type="subunit">
    <text evidence="7">Monomer.</text>
</comment>
<dbReference type="Gene3D" id="3.40.50.1470">
    <property type="entry name" value="Peptidyl-tRNA hydrolase"/>
    <property type="match status" value="1"/>
</dbReference>
<dbReference type="PANTHER" id="PTHR17224:SF1">
    <property type="entry name" value="PEPTIDYL-TRNA HYDROLASE"/>
    <property type="match status" value="1"/>
</dbReference>
<feature type="site" description="Discriminates between blocked and unblocked aminoacyl-tRNA" evidence="7">
    <location>
        <position position="36"/>
    </location>
</feature>
<evidence type="ECO:0000256" key="7">
    <source>
        <dbReference type="HAMAP-Rule" id="MF_00083"/>
    </source>
</evidence>
<dbReference type="InterPro" id="IPR001328">
    <property type="entry name" value="Pept_tRNA_hydro"/>
</dbReference>
<feature type="binding site" evidence="7">
    <location>
        <position position="99"/>
    </location>
    <ligand>
        <name>tRNA</name>
        <dbReference type="ChEBI" id="CHEBI:17843"/>
    </ligand>
</feature>
<proteinExistence type="inferred from homology"/>
<dbReference type="HAMAP" id="MF_00083">
    <property type="entry name" value="Pept_tRNA_hydro_bact"/>
    <property type="match status" value="1"/>
</dbReference>
<dbReference type="PANTHER" id="PTHR17224">
    <property type="entry name" value="PEPTIDYL-TRNA HYDROLASE"/>
    <property type="match status" value="1"/>
</dbReference>
<evidence type="ECO:0000256" key="3">
    <source>
        <dbReference type="ARBA" id="ARBA00022801"/>
    </source>
</evidence>
<feature type="binding site" evidence="7">
    <location>
        <position position="41"/>
    </location>
    <ligand>
        <name>tRNA</name>
        <dbReference type="ChEBI" id="CHEBI:17843"/>
    </ligand>
</feature>
<feature type="binding site" evidence="7">
    <location>
        <position position="145"/>
    </location>
    <ligand>
        <name>tRNA</name>
        <dbReference type="ChEBI" id="CHEBI:17843"/>
    </ligand>
</feature>
<dbReference type="Proteomes" id="UP001317742">
    <property type="component" value="Chromosome"/>
</dbReference>
<feature type="site" description="Stabilizes the basic form of H active site to accept a proton" evidence="7">
    <location>
        <position position="124"/>
    </location>
</feature>
<keyword evidence="7" id="KW-0963">Cytoplasm</keyword>
<comment type="function">
    <text evidence="7">Catalyzes the release of premature peptidyl moieties from peptidyl-tRNA molecules trapped in stalled 50S ribosomal subunits, and thus maintains levels of free tRNAs and 50S ribosomes.</text>
</comment>
<dbReference type="EMBL" id="AP026709">
    <property type="protein sequence ID" value="BDQ38788.1"/>
    <property type="molecule type" value="Genomic_DNA"/>
</dbReference>
<dbReference type="PROSITE" id="PS01195">
    <property type="entry name" value="PEPT_TRNA_HYDROL_1"/>
    <property type="match status" value="1"/>
</dbReference>
<dbReference type="GO" id="GO:0016787">
    <property type="term" value="F:hydrolase activity"/>
    <property type="evidence" value="ECO:0007669"/>
    <property type="project" value="UniProtKB-KW"/>
</dbReference>
<feature type="binding site" evidence="7">
    <location>
        <position position="97"/>
    </location>
    <ligand>
        <name>tRNA</name>
        <dbReference type="ChEBI" id="CHEBI:17843"/>
    </ligand>
</feature>
<gene>
    <name evidence="7 10" type="primary">pth</name>
    <name evidence="10" type="ORF">SYK_31480</name>
</gene>
<dbReference type="NCBIfam" id="TIGR00447">
    <property type="entry name" value="pth"/>
    <property type="match status" value="1"/>
</dbReference>